<evidence type="ECO:0000256" key="3">
    <source>
        <dbReference type="ARBA" id="ARBA00022448"/>
    </source>
</evidence>
<evidence type="ECO:0000313" key="18">
    <source>
        <dbReference type="Proteomes" id="UP000275331"/>
    </source>
</evidence>
<evidence type="ECO:0000256" key="13">
    <source>
        <dbReference type="PIRNR" id="PIRNR000014"/>
    </source>
</evidence>
<evidence type="ECO:0000256" key="2">
    <source>
        <dbReference type="ARBA" id="ARBA00006417"/>
    </source>
</evidence>
<feature type="binding site" description="covalent" evidence="14">
    <location>
        <position position="129"/>
    </location>
    <ligand>
        <name>heme</name>
        <dbReference type="ChEBI" id="CHEBI:30413"/>
        <label>3</label>
    </ligand>
</feature>
<dbReference type="InterPro" id="IPR036280">
    <property type="entry name" value="Multihaem_cyt_sf"/>
</dbReference>
<dbReference type="GO" id="GO:0005886">
    <property type="term" value="C:plasma membrane"/>
    <property type="evidence" value="ECO:0007669"/>
    <property type="project" value="UniProtKB-SubCell"/>
</dbReference>
<dbReference type="PANTHER" id="PTHR30333">
    <property type="entry name" value="CYTOCHROME C-TYPE PROTEIN"/>
    <property type="match status" value="1"/>
</dbReference>
<keyword evidence="10" id="KW-1133">Transmembrane helix</keyword>
<dbReference type="GO" id="GO:0009276">
    <property type="term" value="C:Gram-negative-bacterium-type cell wall"/>
    <property type="evidence" value="ECO:0007669"/>
    <property type="project" value="UniProtKB-UniRule"/>
</dbReference>
<feature type="binding site" description="covalent" evidence="14">
    <location>
        <position position="68"/>
    </location>
    <ligand>
        <name>heme</name>
        <dbReference type="ChEBI" id="CHEBI:30413"/>
        <label>2</label>
    </ligand>
</feature>
<feature type="binding site" description="axial binding residue" evidence="15">
    <location>
        <position position="165"/>
    </location>
    <ligand>
        <name>heme</name>
        <dbReference type="ChEBI" id="CHEBI:30413"/>
        <label>4</label>
    </ligand>
    <ligandPart>
        <name>Fe</name>
        <dbReference type="ChEBI" id="CHEBI:18248"/>
    </ligandPart>
</feature>
<feature type="binding site" description="covalent" evidence="14">
    <location>
        <position position="132"/>
    </location>
    <ligand>
        <name>heme</name>
        <dbReference type="ChEBI" id="CHEBI:30413"/>
        <label>3</label>
    </ligand>
</feature>
<comment type="caution">
    <text evidence="17">The sequence shown here is derived from an EMBL/GenBank/DDBJ whole genome shotgun (WGS) entry which is preliminary data.</text>
</comment>
<dbReference type="Gene3D" id="1.10.3820.10">
    <property type="entry name" value="Di-heme elbow motif domain"/>
    <property type="match status" value="1"/>
</dbReference>
<feature type="binding site" description="covalent" evidence="14">
    <location>
        <position position="161"/>
    </location>
    <ligand>
        <name>heme</name>
        <dbReference type="ChEBI" id="CHEBI:30413"/>
        <label>4</label>
    </ligand>
</feature>
<keyword evidence="11 13" id="KW-0408">Iron</keyword>
<evidence type="ECO:0000256" key="10">
    <source>
        <dbReference type="ARBA" id="ARBA00022989"/>
    </source>
</evidence>
<dbReference type="GO" id="GO:0020037">
    <property type="term" value="F:heme binding"/>
    <property type="evidence" value="ECO:0007669"/>
    <property type="project" value="UniProtKB-UniRule"/>
</dbReference>
<evidence type="ECO:0000256" key="5">
    <source>
        <dbReference type="ARBA" id="ARBA00022519"/>
    </source>
</evidence>
<evidence type="ECO:0000256" key="15">
    <source>
        <dbReference type="PIRSR" id="PIRSR000014-2"/>
    </source>
</evidence>
<protein>
    <recommendedName>
        <fullName evidence="13">Cytochrome c-type protein</fullName>
    </recommendedName>
</protein>
<dbReference type="InterPro" id="IPR038266">
    <property type="entry name" value="NapC/NirT_cytc_sf"/>
</dbReference>
<keyword evidence="9 13" id="KW-0249">Electron transport</keyword>
<keyword evidence="8 13" id="KW-0479">Metal-binding</keyword>
<organism evidence="17 18">
    <name type="scientific">Atlantibacter subterraneus</name>
    <dbReference type="NCBI Taxonomy" id="255519"/>
    <lineage>
        <taxon>Bacteria</taxon>
        <taxon>Pseudomonadati</taxon>
        <taxon>Pseudomonadota</taxon>
        <taxon>Gammaproteobacteria</taxon>
        <taxon>Enterobacterales</taxon>
        <taxon>Enterobacteriaceae</taxon>
        <taxon>Atlantibacter</taxon>
    </lineage>
</organism>
<comment type="PTM">
    <text evidence="14">Binds 5 heme groups per subunit.</text>
</comment>
<evidence type="ECO:0000256" key="9">
    <source>
        <dbReference type="ARBA" id="ARBA00022982"/>
    </source>
</evidence>
<keyword evidence="5 13" id="KW-0997">Cell inner membrane</keyword>
<evidence type="ECO:0000313" key="17">
    <source>
        <dbReference type="EMBL" id="RSE25253.1"/>
    </source>
</evidence>
<name>A0A427UXQ5_9ENTR</name>
<evidence type="ECO:0000256" key="7">
    <source>
        <dbReference type="ARBA" id="ARBA00022692"/>
    </source>
</evidence>
<evidence type="ECO:0000259" key="16">
    <source>
        <dbReference type="Pfam" id="PF03264"/>
    </source>
</evidence>
<feature type="domain" description="NapC/NirT cytochrome c N-terminal" evidence="16">
    <location>
        <begin position="5"/>
        <end position="174"/>
    </location>
</feature>
<dbReference type="FunFam" id="1.10.3820.10:FF:000001">
    <property type="entry name" value="Cytochrome c-type protein"/>
    <property type="match status" value="1"/>
</dbReference>
<evidence type="ECO:0000256" key="4">
    <source>
        <dbReference type="ARBA" id="ARBA00022475"/>
    </source>
</evidence>
<feature type="binding site" description="covalent" evidence="14">
    <location>
        <position position="316"/>
    </location>
    <ligand>
        <name>heme</name>
        <dbReference type="ChEBI" id="CHEBI:30413"/>
        <label>5</label>
    </ligand>
</feature>
<proteinExistence type="inferred from homology"/>
<feature type="binding site" description="axial binding residue" evidence="15">
    <location>
        <position position="133"/>
    </location>
    <ligand>
        <name>heme</name>
        <dbReference type="ChEBI" id="CHEBI:30413"/>
        <label>3</label>
    </ligand>
    <ligandPart>
        <name>Fe</name>
        <dbReference type="ChEBI" id="CHEBI:18248"/>
    </ligandPart>
</feature>
<keyword evidence="4 13" id="KW-1003">Cell membrane</keyword>
<keyword evidence="7" id="KW-0812">Transmembrane</keyword>
<reference evidence="17 18" key="1">
    <citation type="submission" date="2018-10" db="EMBL/GenBank/DDBJ databases">
        <title>Transmission dynamics of multidrug resistant bacteria on intensive care unit surfaces.</title>
        <authorList>
            <person name="D'Souza A.W."/>
            <person name="Potter R.F."/>
            <person name="Wallace M."/>
            <person name="Shupe A."/>
            <person name="Patel S."/>
            <person name="Sun S."/>
            <person name="Gul D."/>
            <person name="Kwon J.H."/>
            <person name="Andleeb S."/>
            <person name="Burnham C.-A.D."/>
            <person name="Dantas G."/>
        </authorList>
    </citation>
    <scope>NUCLEOTIDE SEQUENCE [LARGE SCALE GENOMIC DNA]</scope>
    <source>
        <strain evidence="17 18">AS_373</strain>
    </source>
</reference>
<evidence type="ECO:0000256" key="14">
    <source>
        <dbReference type="PIRSR" id="PIRSR000014-1"/>
    </source>
</evidence>
<dbReference type="GO" id="GO:0009055">
    <property type="term" value="F:electron transfer activity"/>
    <property type="evidence" value="ECO:0007669"/>
    <property type="project" value="UniProtKB-UniRule"/>
</dbReference>
<dbReference type="Proteomes" id="UP000275331">
    <property type="component" value="Unassembled WGS sequence"/>
</dbReference>
<accession>A0A427UXQ5</accession>
<feature type="binding site" description="axial binding residue" evidence="15">
    <location>
        <position position="72"/>
    </location>
    <ligand>
        <name>heme</name>
        <dbReference type="ChEBI" id="CHEBI:30413"/>
        <label>2</label>
    </ligand>
    <ligandPart>
        <name>Fe</name>
        <dbReference type="ChEBI" id="CHEBI:18248"/>
    </ligandPart>
</feature>
<feature type="binding site" description="axial binding residue" evidence="15">
    <location>
        <position position="317"/>
    </location>
    <ligand>
        <name>heme</name>
        <dbReference type="ChEBI" id="CHEBI:30413"/>
        <label>5</label>
    </ligand>
    <ligandPart>
        <name>Fe</name>
        <dbReference type="ChEBI" id="CHEBI:18248"/>
    </ligandPart>
</feature>
<feature type="binding site" description="covalent" evidence="14">
    <location>
        <position position="313"/>
    </location>
    <ligand>
        <name>heme</name>
        <dbReference type="ChEBI" id="CHEBI:30413"/>
        <label>5</label>
    </ligand>
</feature>
<dbReference type="RefSeq" id="WP_125291886.1">
    <property type="nucleotide sequence ID" value="NZ_JAPTZM010000003.1"/>
</dbReference>
<dbReference type="InterPro" id="IPR009154">
    <property type="entry name" value="Membr-bd_4haem_cyt_TorC"/>
</dbReference>
<dbReference type="OrthoDB" id="9782159at2"/>
<dbReference type="EMBL" id="RHXB01000008">
    <property type="protein sequence ID" value="RSE25253.1"/>
    <property type="molecule type" value="Genomic_DNA"/>
</dbReference>
<sequence>MSKKWKWIIGLLFVGVVLGGALAVSSMWVMHKTSETSFCLSCHTMQAPYEEYQGSAHFMNQKGIRAECHDCHIPQSGMDYLITKIRASKDIYHEFVTGKIDTPEKFEEHRLAMAQTVWDQLKANDSATCRSCHQFDAMDLQKQSADAQKMHALGIKEKQTCIDCHKGVAHFPPEITIDSKAHDALMEHARQTPADAKEVYPVAPAPLGNLGTVYPATKLAVVGKSGDAREVEITGSQMQGAEQVIYLSAGQRLVLATLTEEGQKAVKVSSDWEKDPYGNAWRSVSLRAPLAEPALGKPDEIWNYAKTLDQAYCSGCHAPISSEHYTLNAWPSVAKGMGARTDISAEDLDILTRWFQYHAKDIATRE</sequence>
<dbReference type="GO" id="GO:0009061">
    <property type="term" value="P:anaerobic respiration"/>
    <property type="evidence" value="ECO:0007669"/>
    <property type="project" value="TreeGrafter"/>
</dbReference>
<dbReference type="AlphaFoldDB" id="A0A427UXQ5"/>
<dbReference type="SUPFAM" id="SSF48695">
    <property type="entry name" value="Multiheme cytochromes"/>
    <property type="match status" value="1"/>
</dbReference>
<gene>
    <name evidence="17" type="ORF">EGT71_12910</name>
</gene>
<evidence type="ECO:0000256" key="8">
    <source>
        <dbReference type="ARBA" id="ARBA00022723"/>
    </source>
</evidence>
<dbReference type="InterPro" id="IPR005126">
    <property type="entry name" value="NapC/NirT_cyt_c_N"/>
</dbReference>
<comment type="similarity">
    <text evidence="2 13">Belongs to the TorC/TorY family.</text>
</comment>
<evidence type="ECO:0000256" key="11">
    <source>
        <dbReference type="ARBA" id="ARBA00023004"/>
    </source>
</evidence>
<keyword evidence="6 13" id="KW-0349">Heme</keyword>
<feature type="binding site" description="axial binding residue" evidence="15">
    <location>
        <position position="43"/>
    </location>
    <ligand>
        <name>heme</name>
        <dbReference type="ChEBI" id="CHEBI:30413"/>
        <label>1</label>
    </ligand>
    <ligandPart>
        <name>Fe</name>
        <dbReference type="ChEBI" id="CHEBI:18248"/>
    </ligandPart>
</feature>
<evidence type="ECO:0000256" key="12">
    <source>
        <dbReference type="ARBA" id="ARBA00023136"/>
    </source>
</evidence>
<comment type="subcellular location">
    <subcellularLocation>
        <location evidence="1">Cell inner membrane</location>
        <topology evidence="1">Single-pass type II membrane protein</topology>
    </subcellularLocation>
</comment>
<dbReference type="PANTHER" id="PTHR30333:SF3">
    <property type="entry name" value="CYTOCHROME C-TYPE PROTEIN TORY"/>
    <property type="match status" value="1"/>
</dbReference>
<keyword evidence="3 13" id="KW-0813">Transport</keyword>
<feature type="binding site" description="covalent" evidence="14">
    <location>
        <position position="39"/>
    </location>
    <ligand>
        <name>heme</name>
        <dbReference type="ChEBI" id="CHEBI:30413"/>
        <label>1</label>
    </ligand>
</feature>
<feature type="binding site" description="covalent" evidence="14">
    <location>
        <position position="42"/>
    </location>
    <ligand>
        <name>heme</name>
        <dbReference type="ChEBI" id="CHEBI:30413"/>
        <label>1</label>
    </ligand>
</feature>
<dbReference type="PIRSF" id="PIRSF000014">
    <property type="entry name" value="4_hem_cytch_TorC"/>
    <property type="match status" value="1"/>
</dbReference>
<feature type="binding site" description="covalent" evidence="14">
    <location>
        <position position="71"/>
    </location>
    <ligand>
        <name>heme</name>
        <dbReference type="ChEBI" id="CHEBI:30413"/>
        <label>2</label>
    </ligand>
</feature>
<dbReference type="Pfam" id="PF03264">
    <property type="entry name" value="Cytochrom_NNT"/>
    <property type="match status" value="1"/>
</dbReference>
<evidence type="ECO:0000256" key="1">
    <source>
        <dbReference type="ARBA" id="ARBA00004249"/>
    </source>
</evidence>
<evidence type="ECO:0000256" key="6">
    <source>
        <dbReference type="ARBA" id="ARBA00022617"/>
    </source>
</evidence>
<keyword evidence="12 13" id="KW-0472">Membrane</keyword>
<dbReference type="GO" id="GO:0005506">
    <property type="term" value="F:iron ion binding"/>
    <property type="evidence" value="ECO:0007669"/>
    <property type="project" value="UniProtKB-UniRule"/>
</dbReference>
<dbReference type="InterPro" id="IPR051174">
    <property type="entry name" value="Cytochrome_c-type_ET"/>
</dbReference>
<feature type="binding site" description="covalent" evidence="14">
    <location>
        <position position="164"/>
    </location>
    <ligand>
        <name>heme</name>
        <dbReference type="ChEBI" id="CHEBI:30413"/>
        <label>4</label>
    </ligand>
</feature>